<organism evidence="2">
    <name type="scientific">Elizabethkingia anophelis</name>
    <dbReference type="NCBI Taxonomy" id="1117645"/>
    <lineage>
        <taxon>Bacteria</taxon>
        <taxon>Pseudomonadati</taxon>
        <taxon>Bacteroidota</taxon>
        <taxon>Flavobacteriia</taxon>
        <taxon>Flavobacteriales</taxon>
        <taxon>Weeksellaceae</taxon>
        <taxon>Elizabethkingia</taxon>
    </lineage>
</organism>
<evidence type="ECO:0000313" key="2">
    <source>
        <dbReference type="EMBL" id="OPB53408.1"/>
    </source>
</evidence>
<dbReference type="EMBL" id="MAHS01000001">
    <property type="protein sequence ID" value="OPB53408.1"/>
    <property type="molecule type" value="Genomic_DNA"/>
</dbReference>
<dbReference type="Proteomes" id="UP000189738">
    <property type="component" value="Chromosome"/>
</dbReference>
<protein>
    <submittedName>
        <fullName evidence="2">Uncharacterized protein</fullName>
    </submittedName>
</protein>
<dbReference type="EMBL" id="CP014339">
    <property type="protein sequence ID" value="AQX52411.1"/>
    <property type="molecule type" value="Genomic_DNA"/>
</dbReference>
<reference evidence="2" key="2">
    <citation type="submission" date="2016-06" db="EMBL/GenBank/DDBJ databases">
        <authorList>
            <person name="Nicholson A.C."/>
        </authorList>
    </citation>
    <scope>NUCLEOTIDE SEQUENCE [LARGE SCALE GENOMIC DNA]</scope>
    <source>
        <strain evidence="2">E6809</strain>
    </source>
</reference>
<gene>
    <name evidence="1" type="ORF">AYC66_17775</name>
    <name evidence="2" type="ORF">BAY09_10865</name>
</gene>
<name>A0A494JDC8_9FLAO</name>
<sequence>MTNPQNTQYFGTRRPYPLELNSYHRFQLPDVDNDVLTTNLSLWLVNDRKEYNIPVKFGIENGKLRRLTFGYYENVSGRLEIRDNDGRKLFFSNCIQFLDSTDADGRKFIRVATKHLYNRNLFNYQTDYDWMVTNLPARCLGDISVDVDVNTTRNGGVSTLRVRDSYIDEIVNYEFIGDGDGNILNFIEVHATNNLFFIDGTQRTVKDKMDREDFAMSGNMKFTNVKNKQGLNVTIKEEDILKDVFIEVLATELGQPILFTDTLIKTNTENG</sequence>
<accession>A0A494JDC8</accession>
<dbReference type="AlphaFoldDB" id="A0A494JDC8"/>
<proteinExistence type="predicted"/>
<reference evidence="1 3" key="1">
    <citation type="submission" date="2016-02" db="EMBL/GenBank/DDBJ databases">
        <authorList>
            <person name="Nicholson A.C."/>
            <person name="Humrighouse B.W."/>
            <person name="Loparev V."/>
            <person name="Emery B."/>
            <person name="Graziano J."/>
            <person name="McQuiston J.R."/>
        </authorList>
    </citation>
    <scope>NUCLEOTIDE SEQUENCE [LARGE SCALE GENOMIC DNA]</scope>
    <source>
        <strain evidence="1 3">E6809</strain>
    </source>
</reference>
<evidence type="ECO:0000313" key="1">
    <source>
        <dbReference type="EMBL" id="AQX52411.1"/>
    </source>
</evidence>
<evidence type="ECO:0000313" key="3">
    <source>
        <dbReference type="Proteomes" id="UP000189738"/>
    </source>
</evidence>